<dbReference type="AlphaFoldDB" id="A0A161M6Y2"/>
<keyword evidence="4" id="KW-1185">Reference proteome</keyword>
<comment type="similarity">
    <text evidence="1 2">Belongs to the phD/YefM antitoxin family.</text>
</comment>
<reference evidence="4" key="2">
    <citation type="submission" date="2016-04" db="EMBL/GenBank/DDBJ databases">
        <title>Planomonospora sphaerica JCM9374 whole genome shotgun sequence.</title>
        <authorList>
            <person name="Suzuki T."/>
            <person name="Dohra H."/>
            <person name="Kodani S."/>
        </authorList>
    </citation>
    <scope>NUCLEOTIDE SEQUENCE [LARGE SCALE GENOMIC DNA]</scope>
    <source>
        <strain evidence="4">JCM 9374</strain>
    </source>
</reference>
<evidence type="ECO:0000313" key="4">
    <source>
        <dbReference type="Proteomes" id="UP000077701"/>
    </source>
</evidence>
<dbReference type="Gene3D" id="3.40.1620.10">
    <property type="entry name" value="YefM-like domain"/>
    <property type="match status" value="1"/>
</dbReference>
<dbReference type="EMBL" id="BDCX01000001">
    <property type="protein sequence ID" value="GAT64583.1"/>
    <property type="molecule type" value="Genomic_DNA"/>
</dbReference>
<dbReference type="Proteomes" id="UP000077701">
    <property type="component" value="Unassembled WGS sequence"/>
</dbReference>
<dbReference type="InterPro" id="IPR036165">
    <property type="entry name" value="YefM-like_sf"/>
</dbReference>
<dbReference type="SUPFAM" id="SSF143120">
    <property type="entry name" value="YefM-like"/>
    <property type="match status" value="1"/>
</dbReference>
<sequence>MIAWQVQEAKQRFSEVVRRATDEGPQIVTRHGEEVAVVIDVAEYRRLKGDAPDFARFLLTGPDWDDDVEFPRSRDLPRDVDFDW</sequence>
<dbReference type="RefSeq" id="WP_231647089.1">
    <property type="nucleotide sequence ID" value="NZ_BDCX01000001.1"/>
</dbReference>
<proteinExistence type="inferred from homology"/>
<evidence type="ECO:0000313" key="3">
    <source>
        <dbReference type="EMBL" id="GAT64583.1"/>
    </source>
</evidence>
<dbReference type="InterPro" id="IPR006442">
    <property type="entry name" value="Antitoxin_Phd/YefM"/>
</dbReference>
<gene>
    <name evidence="3" type="ORF">PS9374_00213</name>
</gene>
<accession>A0A161M6Y2</accession>
<evidence type="ECO:0000256" key="1">
    <source>
        <dbReference type="ARBA" id="ARBA00009981"/>
    </source>
</evidence>
<dbReference type="STRING" id="161355.PS9374_00213"/>
<organism evidence="3 4">
    <name type="scientific">Planomonospora sphaerica</name>
    <dbReference type="NCBI Taxonomy" id="161355"/>
    <lineage>
        <taxon>Bacteria</taxon>
        <taxon>Bacillati</taxon>
        <taxon>Actinomycetota</taxon>
        <taxon>Actinomycetes</taxon>
        <taxon>Streptosporangiales</taxon>
        <taxon>Streptosporangiaceae</taxon>
        <taxon>Planomonospora</taxon>
    </lineage>
</organism>
<protein>
    <recommendedName>
        <fullName evidence="2">Antitoxin</fullName>
    </recommendedName>
</protein>
<evidence type="ECO:0000256" key="2">
    <source>
        <dbReference type="RuleBase" id="RU362080"/>
    </source>
</evidence>
<dbReference type="NCBIfam" id="TIGR01552">
    <property type="entry name" value="phd_fam"/>
    <property type="match status" value="1"/>
</dbReference>
<dbReference type="PANTHER" id="PTHR33713:SF9">
    <property type="entry name" value="ANTITOXIN"/>
    <property type="match status" value="1"/>
</dbReference>
<dbReference type="Pfam" id="PF02604">
    <property type="entry name" value="PhdYeFM_antitox"/>
    <property type="match status" value="1"/>
</dbReference>
<comment type="function">
    <text evidence="2">Antitoxin component of a type II toxin-antitoxin (TA) system.</text>
</comment>
<comment type="caution">
    <text evidence="3">The sequence shown here is derived from an EMBL/GenBank/DDBJ whole genome shotgun (WGS) entry which is preliminary data.</text>
</comment>
<name>A0A161M6Y2_9ACTN</name>
<dbReference type="PANTHER" id="PTHR33713">
    <property type="entry name" value="ANTITOXIN YAFN-RELATED"/>
    <property type="match status" value="1"/>
</dbReference>
<dbReference type="InterPro" id="IPR051405">
    <property type="entry name" value="phD/YefM_antitoxin"/>
</dbReference>
<reference evidence="3 4" key="1">
    <citation type="journal article" date="2016" name="Genome Announc.">
        <title>Draft Genome Sequence of Planomonospora sphaerica JCM9374, a Rare Actinomycete.</title>
        <authorList>
            <person name="Dohra H."/>
            <person name="Suzuki T."/>
            <person name="Inoue Y."/>
            <person name="Kodani S."/>
        </authorList>
    </citation>
    <scope>NUCLEOTIDE SEQUENCE [LARGE SCALE GENOMIC DNA]</scope>
    <source>
        <strain evidence="3 4">JCM 9374</strain>
    </source>
</reference>